<evidence type="ECO:0000256" key="1">
    <source>
        <dbReference type="ARBA" id="ARBA00022679"/>
    </source>
</evidence>
<evidence type="ECO:0000256" key="2">
    <source>
        <dbReference type="ARBA" id="ARBA00023315"/>
    </source>
</evidence>
<evidence type="ECO:0000259" key="3">
    <source>
        <dbReference type="PROSITE" id="PS51186"/>
    </source>
</evidence>
<protein>
    <submittedName>
        <fullName evidence="4">GNAT family N-acetyltransferase</fullName>
    </submittedName>
</protein>
<dbReference type="Proteomes" id="UP000501623">
    <property type="component" value="Chromosome"/>
</dbReference>
<dbReference type="InterPro" id="IPR016181">
    <property type="entry name" value="Acyl_CoA_acyltransferase"/>
</dbReference>
<dbReference type="KEGG" id="hts:HMJ29_03160"/>
<dbReference type="SUPFAM" id="SSF55729">
    <property type="entry name" value="Acyl-CoA N-acyltransferases (Nat)"/>
    <property type="match status" value="1"/>
</dbReference>
<reference evidence="4 5" key="1">
    <citation type="submission" date="2020-05" db="EMBL/GenBank/DDBJ databases">
        <title>Complete genome sequence of Hymenobacter sp. TS19 in Coasted Sand Dune.</title>
        <authorList>
            <person name="Lee J.-H."/>
            <person name="Jung J.-H."/>
            <person name="Jeong S."/>
            <person name="Zhao L."/>
            <person name="Kim M.-K."/>
            <person name="Seo H.-S."/>
            <person name="Lim S."/>
        </authorList>
    </citation>
    <scope>NUCLEOTIDE SEQUENCE [LARGE SCALE GENOMIC DNA]</scope>
    <source>
        <strain evidence="4 5">TS19</strain>
    </source>
</reference>
<feature type="domain" description="N-acetyltransferase" evidence="3">
    <location>
        <begin position="99"/>
        <end position="238"/>
    </location>
</feature>
<dbReference type="Gene3D" id="3.40.630.30">
    <property type="match status" value="1"/>
</dbReference>
<dbReference type="PANTHER" id="PTHR43877">
    <property type="entry name" value="AMINOALKYLPHOSPHONATE N-ACETYLTRANSFERASE-RELATED-RELATED"/>
    <property type="match status" value="1"/>
</dbReference>
<keyword evidence="5" id="KW-1185">Reference proteome</keyword>
<evidence type="ECO:0000313" key="5">
    <source>
        <dbReference type="Proteomes" id="UP000501623"/>
    </source>
</evidence>
<dbReference type="InterPro" id="IPR050832">
    <property type="entry name" value="Bact_Acetyltransf"/>
</dbReference>
<dbReference type="PROSITE" id="PS51186">
    <property type="entry name" value="GNAT"/>
    <property type="match status" value="1"/>
</dbReference>
<dbReference type="Pfam" id="PF13673">
    <property type="entry name" value="Acetyltransf_10"/>
    <property type="match status" value="1"/>
</dbReference>
<dbReference type="EMBL" id="CP053538">
    <property type="protein sequence ID" value="QJX45986.1"/>
    <property type="molecule type" value="Genomic_DNA"/>
</dbReference>
<name>A0A6M6BCS0_9BACT</name>
<dbReference type="PANTHER" id="PTHR43877:SF2">
    <property type="entry name" value="AMINOALKYLPHOSPHONATE N-ACETYLTRANSFERASE-RELATED"/>
    <property type="match status" value="1"/>
</dbReference>
<evidence type="ECO:0000313" key="4">
    <source>
        <dbReference type="EMBL" id="QJX45986.1"/>
    </source>
</evidence>
<organism evidence="4 5">
    <name type="scientific">Hymenobacter taeanensis</name>
    <dbReference type="NCBI Taxonomy" id="2735321"/>
    <lineage>
        <taxon>Bacteria</taxon>
        <taxon>Pseudomonadati</taxon>
        <taxon>Bacteroidota</taxon>
        <taxon>Cytophagia</taxon>
        <taxon>Cytophagales</taxon>
        <taxon>Hymenobacteraceae</taxon>
        <taxon>Hymenobacter</taxon>
    </lineage>
</organism>
<proteinExistence type="predicted"/>
<dbReference type="CDD" id="cd04301">
    <property type="entry name" value="NAT_SF"/>
    <property type="match status" value="1"/>
</dbReference>
<accession>A0A6M6BCS0</accession>
<dbReference type="InterPro" id="IPR000182">
    <property type="entry name" value="GNAT_dom"/>
</dbReference>
<dbReference type="AlphaFoldDB" id="A0A6M6BCS0"/>
<gene>
    <name evidence="4" type="ORF">HMJ29_03160</name>
</gene>
<keyword evidence="2" id="KW-0012">Acyltransferase</keyword>
<keyword evidence="1 4" id="KW-0808">Transferase</keyword>
<dbReference type="GO" id="GO:0016747">
    <property type="term" value="F:acyltransferase activity, transferring groups other than amino-acyl groups"/>
    <property type="evidence" value="ECO:0007669"/>
    <property type="project" value="InterPro"/>
</dbReference>
<sequence length="238" mass="26858">MNSIIEPLAWDSRFLGFPVGRLISLNMPEQQLRSTICGAWQEGWRLLYWAVDPDDKTSNQSAQVVGAVLADQKVRFVLDVELTAQPLPPAIQAATTLTPALHELAQQSGMHSRFRLDPHFAPGVYERLYREWIEKSIQGERARIVLQYQPTPTANATGLLTLGVRPGRADIGLLAVDAGMRRQGIGHQLIQGAKHYAAAWYLPQLQVVTQRANTSAYQFYESEGFRLEHEELIYHLWL</sequence>
<dbReference type="RefSeq" id="WP_171590121.1">
    <property type="nucleotide sequence ID" value="NZ_CP053538.1"/>
</dbReference>